<feature type="compositionally biased region" description="Low complexity" evidence="1">
    <location>
        <begin position="26"/>
        <end position="38"/>
    </location>
</feature>
<dbReference type="AlphaFoldDB" id="A0A428QXZ3"/>
<evidence type="ECO:0000313" key="3">
    <source>
        <dbReference type="Proteomes" id="UP000288168"/>
    </source>
</evidence>
<organism evidence="2 3">
    <name type="scientific">Fusarium duplospermum</name>
    <dbReference type="NCBI Taxonomy" id="1325734"/>
    <lineage>
        <taxon>Eukaryota</taxon>
        <taxon>Fungi</taxon>
        <taxon>Dikarya</taxon>
        <taxon>Ascomycota</taxon>
        <taxon>Pezizomycotina</taxon>
        <taxon>Sordariomycetes</taxon>
        <taxon>Hypocreomycetidae</taxon>
        <taxon>Hypocreales</taxon>
        <taxon>Nectriaceae</taxon>
        <taxon>Fusarium</taxon>
        <taxon>Fusarium solani species complex</taxon>
    </lineage>
</organism>
<protein>
    <submittedName>
        <fullName evidence="2">Uncharacterized protein</fullName>
    </submittedName>
</protein>
<comment type="caution">
    <text evidence="2">The sequence shown here is derived from an EMBL/GenBank/DDBJ whole genome shotgun (WGS) entry which is preliminary data.</text>
</comment>
<feature type="compositionally biased region" description="Basic and acidic residues" evidence="1">
    <location>
        <begin position="1"/>
        <end position="12"/>
    </location>
</feature>
<dbReference type="EMBL" id="NKCI01000011">
    <property type="protein sequence ID" value="RSL70053.1"/>
    <property type="molecule type" value="Genomic_DNA"/>
</dbReference>
<reference evidence="2 3" key="1">
    <citation type="submission" date="2017-06" db="EMBL/GenBank/DDBJ databases">
        <title>Comparative genomic analysis of Ambrosia Fusariam Clade fungi.</title>
        <authorList>
            <person name="Stajich J.E."/>
            <person name="Carrillo J."/>
            <person name="Kijimoto T."/>
            <person name="Eskalen A."/>
            <person name="O'Donnell K."/>
            <person name="Kasson M."/>
        </authorList>
    </citation>
    <scope>NUCLEOTIDE SEQUENCE [LARGE SCALE GENOMIC DNA]</scope>
    <source>
        <strain evidence="2 3">NRRL62584</strain>
    </source>
</reference>
<dbReference type="Proteomes" id="UP000288168">
    <property type="component" value="Unassembled WGS sequence"/>
</dbReference>
<feature type="region of interest" description="Disordered" evidence="1">
    <location>
        <begin position="1"/>
        <end position="45"/>
    </location>
</feature>
<proteinExistence type="predicted"/>
<accession>A0A428QXZ3</accession>
<keyword evidence="3" id="KW-1185">Reference proteome</keyword>
<gene>
    <name evidence="2" type="ORF">CEP54_001955</name>
</gene>
<name>A0A428QXZ3_9HYPO</name>
<dbReference type="OrthoDB" id="5057627at2759"/>
<sequence>MESTGEKAKMESTIHQFSDLKLSNKPSPLLTHPTGTPLPRIPKSIGKRTIKADKSYIALLEDGRPRRNRKRNEGRRLKWWYTRQKALMHHPGGFIEDSDLAMKMASYYKALKDMDEEEPLPPLTTGTAGEQRQDSFVLHPDEERELRGTAAWQFFDETLARYRVADALSTQFESSLDLTGEVSQSVT</sequence>
<evidence type="ECO:0000313" key="2">
    <source>
        <dbReference type="EMBL" id="RSL70053.1"/>
    </source>
</evidence>
<evidence type="ECO:0000256" key="1">
    <source>
        <dbReference type="SAM" id="MobiDB-lite"/>
    </source>
</evidence>